<dbReference type="PANTHER" id="PTHR35586:SF1">
    <property type="entry name" value="SLL1691 PROTEIN"/>
    <property type="match status" value="1"/>
</dbReference>
<dbReference type="PANTHER" id="PTHR35586">
    <property type="entry name" value="SLL1691 PROTEIN"/>
    <property type="match status" value="1"/>
</dbReference>
<dbReference type="AlphaFoldDB" id="W9H528"/>
<reference evidence="2 3" key="1">
    <citation type="submission" date="2013-08" db="EMBL/GenBank/DDBJ databases">
        <title>The genome sequence of Skermanella stibiiresistens.</title>
        <authorList>
            <person name="Zhu W."/>
            <person name="Wang G."/>
        </authorList>
    </citation>
    <scope>NUCLEOTIDE SEQUENCE [LARGE SCALE GENOMIC DNA]</scope>
    <source>
        <strain evidence="2 3">SB22</strain>
    </source>
</reference>
<dbReference type="Pfam" id="PF14261">
    <property type="entry name" value="DUF4351"/>
    <property type="match status" value="1"/>
</dbReference>
<dbReference type="STRING" id="1385369.N825_04270"/>
<keyword evidence="3" id="KW-1185">Reference proteome</keyword>
<name>W9H528_9PROT</name>
<protein>
    <recommendedName>
        <fullName evidence="1">DUF4351 domain-containing protein</fullName>
    </recommendedName>
</protein>
<feature type="domain" description="DUF4351" evidence="1">
    <location>
        <begin position="70"/>
        <end position="120"/>
    </location>
</feature>
<dbReference type="PATRIC" id="fig|1385369.3.peg.3079"/>
<gene>
    <name evidence="2" type="ORF">N825_04270</name>
</gene>
<sequence length="130" mass="14096">MVAMVRYIMVEGDETDAAMVRDMLREVTPNQETKVMGSALDAYKAEWKAEGIEIGVAEGIEIGVAKGQAKGMTKGKTELLTRLLIRRFGPLPDAALDRLASASDDQLNAWAESVLDAPSLDAVFGERRAN</sequence>
<organism evidence="2 3">
    <name type="scientific">Skermanella stibiiresistens SB22</name>
    <dbReference type="NCBI Taxonomy" id="1385369"/>
    <lineage>
        <taxon>Bacteria</taxon>
        <taxon>Pseudomonadati</taxon>
        <taxon>Pseudomonadota</taxon>
        <taxon>Alphaproteobacteria</taxon>
        <taxon>Rhodospirillales</taxon>
        <taxon>Azospirillaceae</taxon>
        <taxon>Skermanella</taxon>
    </lineage>
</organism>
<evidence type="ECO:0000313" key="3">
    <source>
        <dbReference type="Proteomes" id="UP000019486"/>
    </source>
</evidence>
<dbReference type="Proteomes" id="UP000019486">
    <property type="component" value="Unassembled WGS sequence"/>
</dbReference>
<comment type="caution">
    <text evidence="2">The sequence shown here is derived from an EMBL/GenBank/DDBJ whole genome shotgun (WGS) entry which is preliminary data.</text>
</comment>
<proteinExistence type="predicted"/>
<evidence type="ECO:0000259" key="1">
    <source>
        <dbReference type="Pfam" id="PF14261"/>
    </source>
</evidence>
<accession>W9H528</accession>
<dbReference type="InterPro" id="IPR025587">
    <property type="entry name" value="DUF4351"/>
</dbReference>
<dbReference type="EMBL" id="AVFL01000010">
    <property type="protein sequence ID" value="EWY39896.1"/>
    <property type="molecule type" value="Genomic_DNA"/>
</dbReference>
<evidence type="ECO:0000313" key="2">
    <source>
        <dbReference type="EMBL" id="EWY39896.1"/>
    </source>
</evidence>